<dbReference type="GO" id="GO:0046872">
    <property type="term" value="F:metal ion binding"/>
    <property type="evidence" value="ECO:0007669"/>
    <property type="project" value="UniProtKB-KW"/>
</dbReference>
<dbReference type="PANTHER" id="PTHR33794:SF1">
    <property type="entry name" value="BACILLOLYSIN"/>
    <property type="match status" value="1"/>
</dbReference>
<protein>
    <submittedName>
        <fullName evidence="13">Bacillolysin</fullName>
        <ecNumber evidence="13">3.4.24.28</ecNumber>
    </submittedName>
</protein>
<dbReference type="Proteomes" id="UP000002008">
    <property type="component" value="Chromosome"/>
</dbReference>
<dbReference type="Gene3D" id="1.10.390.10">
    <property type="entry name" value="Neutral Protease Domain 2"/>
    <property type="match status" value="1"/>
</dbReference>
<evidence type="ECO:0000256" key="6">
    <source>
        <dbReference type="ARBA" id="ARBA00022833"/>
    </source>
</evidence>
<dbReference type="Pfam" id="PF04151">
    <property type="entry name" value="PPC"/>
    <property type="match status" value="1"/>
</dbReference>
<dbReference type="Pfam" id="PF07504">
    <property type="entry name" value="FTP"/>
    <property type="match status" value="1"/>
</dbReference>
<comment type="similarity">
    <text evidence="1">Belongs to the peptidase M4 family.</text>
</comment>
<evidence type="ECO:0000259" key="11">
    <source>
        <dbReference type="Pfam" id="PF04151"/>
    </source>
</evidence>
<dbReference type="KEGG" id="cau:Caur_3270"/>
<keyword evidence="3" id="KW-0479">Metal-binding</keyword>
<accession>A9WIZ9</accession>
<dbReference type="HOGENOM" id="CLU_238740_0_0_0"/>
<dbReference type="Pfam" id="PF02868">
    <property type="entry name" value="Peptidase_M4_C"/>
    <property type="match status" value="1"/>
</dbReference>
<dbReference type="STRING" id="324602.Caur_3270"/>
<dbReference type="InParanoid" id="A9WIZ9"/>
<dbReference type="SUPFAM" id="SSF89260">
    <property type="entry name" value="Collagen-binding domain"/>
    <property type="match status" value="8"/>
</dbReference>
<feature type="domain" description="Peptidase C-terminal archaeal/bacterial" evidence="11">
    <location>
        <begin position="674"/>
        <end position="741"/>
    </location>
</feature>
<dbReference type="InterPro" id="IPR011096">
    <property type="entry name" value="FTP_domain"/>
</dbReference>
<keyword evidence="2" id="KW-0645">Protease</keyword>
<dbReference type="SUPFAM" id="SSF55486">
    <property type="entry name" value="Metalloproteases ('zincins'), catalytic domain"/>
    <property type="match status" value="1"/>
</dbReference>
<evidence type="ECO:0000313" key="14">
    <source>
        <dbReference type="Proteomes" id="UP000002008"/>
    </source>
</evidence>
<dbReference type="eggNOG" id="COG1572">
    <property type="taxonomic scope" value="Bacteria"/>
</dbReference>
<reference evidence="14" key="1">
    <citation type="journal article" date="2011" name="BMC Genomics">
        <title>Complete genome sequence of the filamentous anoxygenic phototrophic bacterium Chloroflexus aurantiacus.</title>
        <authorList>
            <person name="Tang K.H."/>
            <person name="Barry K."/>
            <person name="Chertkov O."/>
            <person name="Dalin E."/>
            <person name="Han C.S."/>
            <person name="Hauser L.J."/>
            <person name="Honchak B.M."/>
            <person name="Karbach L.E."/>
            <person name="Land M.L."/>
            <person name="Lapidus A."/>
            <person name="Larimer F.W."/>
            <person name="Mikhailova N."/>
            <person name="Pitluck S."/>
            <person name="Pierson B.K."/>
            <person name="Blankenship R.E."/>
        </authorList>
    </citation>
    <scope>NUCLEOTIDE SEQUENCE [LARGE SCALE GENOMIC DNA]</scope>
    <source>
        <strain evidence="14">ATCC 29366 / DSM 635 / J-10-fl</strain>
    </source>
</reference>
<evidence type="ECO:0000313" key="13">
    <source>
        <dbReference type="EMBL" id="ABY36458.1"/>
    </source>
</evidence>
<evidence type="ECO:0000256" key="2">
    <source>
        <dbReference type="ARBA" id="ARBA00022670"/>
    </source>
</evidence>
<dbReference type="eggNOG" id="COG3227">
    <property type="taxonomic scope" value="Bacteria"/>
</dbReference>
<dbReference type="PRINTS" id="PR00730">
    <property type="entry name" value="THERMOLYSIN"/>
</dbReference>
<dbReference type="InterPro" id="IPR013856">
    <property type="entry name" value="Peptidase_M4_domain"/>
</dbReference>
<dbReference type="GO" id="GO:0006508">
    <property type="term" value="P:proteolysis"/>
    <property type="evidence" value="ECO:0000318"/>
    <property type="project" value="GO_Central"/>
</dbReference>
<sequence length="1774" mass="190012">MRTRRVFSWLTLIIVFCWQLGLVASFSPAPVVLAAPPSERPQRVFVDEFVAPHPTLAVALPGAAGNDPKTVALDFLQGPGVSLVNTVSDLTWMPVRSEAVDEGVTVVRLGQYKDQIRIWGADLALQVAGDTVRSVSGAFIPQVSADTKPVISLDEAIKLATVALQNDPPRHDDAELAFLTTAFAKARLDEHELVFFNPELFGLEESDTALAYRLVLTAPDDSVSATVVVDAISGKVRLSFSNYHSGLNRVIRDAGGVSTTSGSVCYTESGPSGTPHPDCVAAFTNTGLTYNYFWSTFARDSYNGSGATMIAVVRYGTAANAFWNGSLTAYGPGFATRDVVAHEWTHAVTQYTAGLIYNGQSGALNESFSDVFGAMVDSDDWLMGEDTPIGVIRSLANPPAYNQPDRVSNYVCTTSDNGGVHINSGIPNKAAYLMAEGGTFNGRTITAIGRLATARIFYRALTGYLTSASTFTDLYNALLAAASSLYGSSSSQYQATLNAAQAVGLNTPVPCGGSATPDSYEPDNSPATASSITVNSAAQNHNFHIAGDQDWVTFNATSGTVYTIRTSGLQSSADTVLALFANNGSLLLTQNDDYGGSLASQIVWTATANAPLHVRVTNFGGRGGANTGYSLTVTSSAPTTPPDAYEPDNALSTARSITVGGAAQRHNFHIAGDQDWVRFSATAGTTYRIETLNLGATADTVLELYNGSAVRLTYNDDYGGTLASRIDWYAPTSGTFFVRVRHYSSAAYGTTTSYDIRVLGIPVTGDSYEPDNSQSTARPIAVNGATQTHTFHVPGDQDWVCFNAVAGQSYVIETLNLASGNDTVLELYNSSGTLLAYNDDYGGTLASRIGYTSPVAQQLCVKVRHYSSSAGGTHLRYDLRVVTVDSATPDSYEPDNSPSEARTITPGTLDAPNTTIHNFHVAGDQDWVSLTAVAGGFYRFETDSLESRADTVISLFNSSLSLLAEDDDGGEGLASRLTWYAPSDGTYYLRVRHYNSSIGGSQTGYRLRIGAYYTPATPDAYEPDNTLATAKPISTGGATQDHNFHAIGDQDWVYFDAVNGVEYTMLTSDLGTRADTVLELYSSSGSLLAFNDDYSGLASRIVWQAPATGRFYLKVRQYNGNVYGANTNYRLRISSATPDAYEPDNTLSAARPITVNGGSQSHNFHAAGDQDWIVFGATAGYLYRIETFNLASCSDTVLELYNSSGTLLAFNDDGGGGWASRIDWTAPSSGNFYVKVRHYSSAAYGACTAYEVRVTSSGSVGDSYEPDNTLATARPITVNGTAQRHNFHVAGDLDWVYFDISSGYRYNIRTFNLGSCSDTVLELYDSSGTTRLAYDDDGGGGLASRIEFIALTNTRLNLKVRHYSASASGPCTQYDLEVTRIAGITPDAYEPDDTSAQARLFTVNGSGQNRNFHTPTDLDWVVFGATAGTTYTIYTYNLGAEADTVLELYRSDGTMIAYNDDGGGGWASRIVWTASATGSYFVKIRPYGSTGGRPTSTYSFRIITGTTLSNEDEAGHALTPLVTTQNEEVSGNRLRVVDVTVDTTPRPGQEFTTVIRAVGSAESVKLVITPKSSLVDLLAIEPLAADGQPLAENGWLAQELSTGDLVIMTAWSADQPTDFVRLRWRLRATLDEKLLVLPVQVLATDGSGDFWQSQVAVAVPTVAGAAKIDEVSPTFVTISSTATLSIRVSGLNGELPKAYLVDMNGQNEQQFAAISYAPGSDDTLIASFDPSFKSGFYKVRLDLADGSQVFSEVIVRLLSPGERVYNVYVPTTLR</sequence>
<feature type="active site" description="Proton donor" evidence="8">
    <location>
        <position position="421"/>
    </location>
</feature>
<dbReference type="Gene3D" id="3.10.170.10">
    <property type="match status" value="1"/>
</dbReference>
<dbReference type="InterPro" id="IPR050728">
    <property type="entry name" value="Zinc_Metalloprotease_M4"/>
</dbReference>
<name>A9WIZ9_CHLAA</name>
<dbReference type="RefSeq" id="WP_012259111.1">
    <property type="nucleotide sequence ID" value="NC_010175.1"/>
</dbReference>
<dbReference type="EnsemblBacteria" id="ABY36458">
    <property type="protein sequence ID" value="ABY36458"/>
    <property type="gene ID" value="Caur_3270"/>
</dbReference>
<gene>
    <name evidence="13" type="ordered locus">Caur_3270</name>
</gene>
<evidence type="ECO:0000256" key="4">
    <source>
        <dbReference type="ARBA" id="ARBA00022729"/>
    </source>
</evidence>
<dbReference type="Pfam" id="PF01447">
    <property type="entry name" value="Peptidase_M4"/>
    <property type="match status" value="1"/>
</dbReference>
<feature type="domain" description="Peptidase M4" evidence="9">
    <location>
        <begin position="274"/>
        <end position="350"/>
    </location>
</feature>
<evidence type="ECO:0000256" key="5">
    <source>
        <dbReference type="ARBA" id="ARBA00022801"/>
    </source>
</evidence>
<organism evidence="13 14">
    <name type="scientific">Chloroflexus aurantiacus (strain ATCC 29366 / DSM 635 / J-10-fl)</name>
    <dbReference type="NCBI Taxonomy" id="324602"/>
    <lineage>
        <taxon>Bacteria</taxon>
        <taxon>Bacillati</taxon>
        <taxon>Chloroflexota</taxon>
        <taxon>Chloroflexia</taxon>
        <taxon>Chloroflexales</taxon>
        <taxon>Chloroflexineae</taxon>
        <taxon>Chloroflexaceae</taxon>
        <taxon>Chloroflexus</taxon>
    </lineage>
</organism>
<feature type="domain" description="FTP" evidence="12">
    <location>
        <begin position="94"/>
        <end position="139"/>
    </location>
</feature>
<evidence type="ECO:0000259" key="9">
    <source>
        <dbReference type="Pfam" id="PF01447"/>
    </source>
</evidence>
<keyword evidence="4" id="KW-0732">Signal</keyword>
<evidence type="ECO:0000259" key="12">
    <source>
        <dbReference type="Pfam" id="PF07504"/>
    </source>
</evidence>
<dbReference type="CDD" id="cd09597">
    <property type="entry name" value="M4_TLP"/>
    <property type="match status" value="1"/>
</dbReference>
<dbReference type="Gene3D" id="2.60.120.380">
    <property type="match status" value="8"/>
</dbReference>
<evidence type="ECO:0000256" key="7">
    <source>
        <dbReference type="ARBA" id="ARBA00023049"/>
    </source>
</evidence>
<dbReference type="PATRIC" id="fig|324602.8.peg.3690"/>
<keyword evidence="6" id="KW-0862">Zinc</keyword>
<keyword evidence="5 13" id="KW-0378">Hydrolase</keyword>
<keyword evidence="14" id="KW-1185">Reference proteome</keyword>
<evidence type="ECO:0000259" key="10">
    <source>
        <dbReference type="Pfam" id="PF02868"/>
    </source>
</evidence>
<evidence type="ECO:0000256" key="8">
    <source>
        <dbReference type="PIRSR" id="PIRSR623612-1"/>
    </source>
</evidence>
<dbReference type="GO" id="GO:0004222">
    <property type="term" value="F:metalloendopeptidase activity"/>
    <property type="evidence" value="ECO:0007669"/>
    <property type="project" value="InterPro"/>
</dbReference>
<evidence type="ECO:0000256" key="1">
    <source>
        <dbReference type="ARBA" id="ARBA00009388"/>
    </source>
</evidence>
<evidence type="ECO:0000256" key="3">
    <source>
        <dbReference type="ARBA" id="ARBA00022723"/>
    </source>
</evidence>
<feature type="domain" description="Peptidase M4 C-terminal" evidence="10">
    <location>
        <begin position="353"/>
        <end position="504"/>
    </location>
</feature>
<dbReference type="InterPro" id="IPR027268">
    <property type="entry name" value="Peptidase_M4/M1_CTD_sf"/>
</dbReference>
<dbReference type="InterPro" id="IPR001570">
    <property type="entry name" value="Peptidase_M4_C_domain"/>
</dbReference>
<dbReference type="InterPro" id="IPR007280">
    <property type="entry name" value="Peptidase_C_arc/bac"/>
</dbReference>
<dbReference type="eggNOG" id="COG5640">
    <property type="taxonomic scope" value="Bacteria"/>
</dbReference>
<dbReference type="eggNOG" id="COG0739">
    <property type="taxonomic scope" value="Bacteria"/>
</dbReference>
<keyword evidence="7" id="KW-0482">Metalloprotease</keyword>
<dbReference type="PANTHER" id="PTHR33794">
    <property type="entry name" value="BACILLOLYSIN"/>
    <property type="match status" value="1"/>
</dbReference>
<dbReference type="EMBL" id="CP000909">
    <property type="protein sequence ID" value="ABY36458.1"/>
    <property type="molecule type" value="Genomic_DNA"/>
</dbReference>
<feature type="active site" evidence="8">
    <location>
        <position position="343"/>
    </location>
</feature>
<dbReference type="InterPro" id="IPR023612">
    <property type="entry name" value="Peptidase_M4"/>
</dbReference>
<dbReference type="EC" id="3.4.24.28" evidence="13"/>
<proteinExistence type="inferred from homology"/>